<dbReference type="Gene3D" id="1.10.10.10">
    <property type="entry name" value="Winged helix-like DNA-binding domain superfamily/Winged helix DNA-binding domain"/>
    <property type="match status" value="1"/>
</dbReference>
<organism evidence="3 4">
    <name type="scientific">Agrobacterium tumefaciens</name>
    <dbReference type="NCBI Taxonomy" id="358"/>
    <lineage>
        <taxon>Bacteria</taxon>
        <taxon>Pseudomonadati</taxon>
        <taxon>Pseudomonadota</taxon>
        <taxon>Alphaproteobacteria</taxon>
        <taxon>Hyphomicrobiales</taxon>
        <taxon>Rhizobiaceae</taxon>
        <taxon>Rhizobium/Agrobacterium group</taxon>
        <taxon>Agrobacterium</taxon>
        <taxon>Agrobacterium tumefaciens complex</taxon>
    </lineage>
</organism>
<accession>A0AAP9E9P3</accession>
<dbReference type="Gene3D" id="3.30.420.40">
    <property type="match status" value="2"/>
</dbReference>
<dbReference type="RefSeq" id="WP_099086540.1">
    <property type="nucleotide sequence ID" value="NZ_CP042276.1"/>
</dbReference>
<evidence type="ECO:0000256" key="1">
    <source>
        <dbReference type="ARBA" id="ARBA00006479"/>
    </source>
</evidence>
<proteinExistence type="inferred from homology"/>
<dbReference type="AlphaFoldDB" id="A0AAP9E9P3"/>
<dbReference type="InterPro" id="IPR036388">
    <property type="entry name" value="WH-like_DNA-bd_sf"/>
</dbReference>
<dbReference type="Proteomes" id="UP000222296">
    <property type="component" value="Plasmid pAt"/>
</dbReference>
<dbReference type="Pfam" id="PF12802">
    <property type="entry name" value="MarR_2"/>
    <property type="match status" value="1"/>
</dbReference>
<gene>
    <name evidence="3" type="ORF">CG010_025865</name>
</gene>
<dbReference type="InterPro" id="IPR043129">
    <property type="entry name" value="ATPase_NBD"/>
</dbReference>
<sequence length="386" mass="41323">MHPSVVRQHHASRIFHTIRLNPDLSQREIADLAEVDKSTVSTILKDFEDAGLIVRSQRKAGGGRGRPGDGISIAGFGGLFIGIHPVPWEIHFVVAGLDGVPVGSITRPMPHHSELAAHLNKGIDELVASIGRSRADVRAVGISVLGLLTADGYWAHSPNFGWRDIPLRKLLEEQIQLPLFIDNSANADALAEHMFGAAIRSDNFIYVSSESGVGSGIFLDGSLYRGSGGFAGEFGHTKVVPNGRLCRCGNEGCVSAYVSDFALLQRTREAGIEVKCIEEVAQAATEGDPQVIEIVTDAGTKLGLGLSNMVNMFNPSLIVLGGGLLRFRTILHPFVQRSLDEMSLPAVIEQVTLQYSALSPSDTPRGGLALALEGCTIVIGNHNSLW</sequence>
<dbReference type="InterPro" id="IPR000600">
    <property type="entry name" value="ROK"/>
</dbReference>
<dbReference type="EMBL" id="CP042276">
    <property type="protein sequence ID" value="QDY97593.1"/>
    <property type="molecule type" value="Genomic_DNA"/>
</dbReference>
<evidence type="ECO:0000313" key="4">
    <source>
        <dbReference type="Proteomes" id="UP000222296"/>
    </source>
</evidence>
<dbReference type="CDD" id="cd24076">
    <property type="entry name" value="ASKHA_ATPase_ROK_BsXylR-like"/>
    <property type="match status" value="1"/>
</dbReference>
<dbReference type="Pfam" id="PF00480">
    <property type="entry name" value="ROK"/>
    <property type="match status" value="1"/>
</dbReference>
<name>A0AAP9E9P3_AGRTU</name>
<evidence type="ECO:0000259" key="2">
    <source>
        <dbReference type="Pfam" id="PF12802"/>
    </source>
</evidence>
<keyword evidence="3" id="KW-0614">Plasmid</keyword>
<dbReference type="InterPro" id="IPR036390">
    <property type="entry name" value="WH_DNA-bd_sf"/>
</dbReference>
<dbReference type="InterPro" id="IPR000835">
    <property type="entry name" value="HTH_MarR-typ"/>
</dbReference>
<dbReference type="PANTHER" id="PTHR18964">
    <property type="entry name" value="ROK (REPRESSOR, ORF, KINASE) FAMILY"/>
    <property type="match status" value="1"/>
</dbReference>
<dbReference type="SUPFAM" id="SSF46785">
    <property type="entry name" value="Winged helix' DNA-binding domain"/>
    <property type="match status" value="1"/>
</dbReference>
<reference evidence="3 4" key="1">
    <citation type="journal article" date="2017" name="Genome Announc.">
        <title>Draft Genome Sequence of Agrobacterium tumefaciens Biovar 1 Strain 186, Isolated from Walnut.</title>
        <authorList>
            <person name="Poret-Peterson A.T."/>
            <person name="Bhatnagar S."/>
            <person name="McClean A.E."/>
            <person name="Kluepfel D.A."/>
        </authorList>
    </citation>
    <scope>NUCLEOTIDE SEQUENCE [LARGE SCALE GENOMIC DNA]</scope>
    <source>
        <strain evidence="3 4">186</strain>
    </source>
</reference>
<dbReference type="SUPFAM" id="SSF53067">
    <property type="entry name" value="Actin-like ATPase domain"/>
    <property type="match status" value="1"/>
</dbReference>
<evidence type="ECO:0000313" key="3">
    <source>
        <dbReference type="EMBL" id="QDY97593.1"/>
    </source>
</evidence>
<geneLocation type="plasmid" evidence="4">
    <name>pat</name>
</geneLocation>
<feature type="domain" description="HTH marR-type" evidence="2">
    <location>
        <begin position="11"/>
        <end position="64"/>
    </location>
</feature>
<protein>
    <submittedName>
        <fullName evidence="3">ROK family transcriptional regulator</fullName>
    </submittedName>
</protein>
<comment type="similarity">
    <text evidence="1">Belongs to the ROK (NagC/XylR) family.</text>
</comment>
<dbReference type="PANTHER" id="PTHR18964:SF149">
    <property type="entry name" value="BIFUNCTIONAL UDP-N-ACETYLGLUCOSAMINE 2-EPIMERASE_N-ACETYLMANNOSAMINE KINASE"/>
    <property type="match status" value="1"/>
</dbReference>
<dbReference type="GO" id="GO:0003700">
    <property type="term" value="F:DNA-binding transcription factor activity"/>
    <property type="evidence" value="ECO:0007669"/>
    <property type="project" value="InterPro"/>
</dbReference>